<reference evidence="2" key="1">
    <citation type="journal article" date="2020" name="mSystems">
        <title>Genome- and Community-Level Interaction Insights into Carbon Utilization and Element Cycling Functions of Hydrothermarchaeota in Hydrothermal Sediment.</title>
        <authorList>
            <person name="Zhou Z."/>
            <person name="Liu Y."/>
            <person name="Xu W."/>
            <person name="Pan J."/>
            <person name="Luo Z.H."/>
            <person name="Li M."/>
        </authorList>
    </citation>
    <scope>NUCLEOTIDE SEQUENCE</scope>
    <source>
        <strain evidence="2">SpSt-1183</strain>
    </source>
</reference>
<feature type="non-terminal residue" evidence="2">
    <location>
        <position position="94"/>
    </location>
</feature>
<accession>A0A831PSB9</accession>
<sequence length="94" mass="9990">MKIALPGKIAIPREVLIGIGILLLVALLIFAGWSLYKEMDRTARTASLNEAIAGSQEVLLPLNTDISALLTSLPDRPSPGACDAYMLGLRALSD</sequence>
<gene>
    <name evidence="2" type="ORF">ENN52_03075</name>
</gene>
<keyword evidence="1" id="KW-0812">Transmembrane</keyword>
<evidence type="ECO:0000313" key="2">
    <source>
        <dbReference type="EMBL" id="HDS63110.1"/>
    </source>
</evidence>
<dbReference type="Proteomes" id="UP000885648">
    <property type="component" value="Unassembled WGS sequence"/>
</dbReference>
<keyword evidence="1" id="KW-0472">Membrane</keyword>
<comment type="caution">
    <text evidence="2">The sequence shown here is derived from an EMBL/GenBank/DDBJ whole genome shotgun (WGS) entry which is preliminary data.</text>
</comment>
<feature type="transmembrane region" description="Helical" evidence="1">
    <location>
        <begin position="15"/>
        <end position="36"/>
    </location>
</feature>
<protein>
    <submittedName>
        <fullName evidence="2">Uncharacterized protein</fullName>
    </submittedName>
</protein>
<name>A0A831PSB9_9EURY</name>
<dbReference type="AlphaFoldDB" id="A0A831PSB9"/>
<proteinExistence type="predicted"/>
<evidence type="ECO:0000256" key="1">
    <source>
        <dbReference type="SAM" id="Phobius"/>
    </source>
</evidence>
<keyword evidence="1" id="KW-1133">Transmembrane helix</keyword>
<dbReference type="EMBL" id="DSBY01000129">
    <property type="protein sequence ID" value="HDS63110.1"/>
    <property type="molecule type" value="Genomic_DNA"/>
</dbReference>
<organism evidence="2">
    <name type="scientific">Methanofollis liminatans</name>
    <dbReference type="NCBI Taxonomy" id="2201"/>
    <lineage>
        <taxon>Archaea</taxon>
        <taxon>Methanobacteriati</taxon>
        <taxon>Methanobacteriota</taxon>
        <taxon>Stenosarchaea group</taxon>
        <taxon>Methanomicrobia</taxon>
        <taxon>Methanomicrobiales</taxon>
        <taxon>Methanomicrobiaceae</taxon>
        <taxon>Methanofollis</taxon>
    </lineage>
</organism>